<feature type="domain" description="DUF4268" evidence="1">
    <location>
        <begin position="161"/>
        <end position="297"/>
    </location>
</feature>
<evidence type="ECO:0000259" key="1">
    <source>
        <dbReference type="Pfam" id="PF14088"/>
    </source>
</evidence>
<evidence type="ECO:0000313" key="2">
    <source>
        <dbReference type="EMBL" id="SFN24919.1"/>
    </source>
</evidence>
<keyword evidence="3" id="KW-1185">Reference proteome</keyword>
<dbReference type="InterPro" id="IPR025364">
    <property type="entry name" value="DUF4268"/>
</dbReference>
<reference evidence="3" key="1">
    <citation type="submission" date="2016-10" db="EMBL/GenBank/DDBJ databases">
        <authorList>
            <person name="Varghese N."/>
        </authorList>
    </citation>
    <scope>NUCLEOTIDE SEQUENCE [LARGE SCALE GENOMIC DNA]</scope>
    <source>
        <strain evidence="3">Nsp8</strain>
    </source>
</reference>
<organism evidence="2 3">
    <name type="scientific">Nitrosospira briensis</name>
    <dbReference type="NCBI Taxonomy" id="35799"/>
    <lineage>
        <taxon>Bacteria</taxon>
        <taxon>Pseudomonadati</taxon>
        <taxon>Pseudomonadota</taxon>
        <taxon>Betaproteobacteria</taxon>
        <taxon>Nitrosomonadales</taxon>
        <taxon>Nitrosomonadaceae</taxon>
        <taxon>Nitrosospira</taxon>
    </lineage>
</organism>
<dbReference type="GO" id="GO:0003676">
    <property type="term" value="F:nucleic acid binding"/>
    <property type="evidence" value="ECO:0007669"/>
    <property type="project" value="InterPro"/>
</dbReference>
<name>A0A1I4XI34_9PROT</name>
<sequence>MALKDLWPGEATHFTPWLAENLDILGEKLGMELTLDSTEVSAGNFSADIVARDLSTNRVVVIENQYGRTDHCHLGQIITYSSVLGANAVVWVAESIRQEHKTAIDFLNQHLKEGLQFYALEVSVVRIDDSRPAYTFNLACAPAEVIALPRNEEPSEIKQKYRTYFQGLIDDLRTQHQFTNARAGQPQNWYTFSSENSRVFLYSTSFAQQGRVRAEVYIDCADKAKNEALFELLFASRAEIEAAMGYELSWERLEARRACRIAVYRDGDIDAPSETLEEIKRWAIMALLKFKAVFPERIMQAYRQVNRTGSLVSSQQTEHV</sequence>
<dbReference type="InterPro" id="IPR011856">
    <property type="entry name" value="tRNA_endonuc-like_dom_sf"/>
</dbReference>
<proteinExistence type="predicted"/>
<dbReference type="Proteomes" id="UP000183107">
    <property type="component" value="Unassembled WGS sequence"/>
</dbReference>
<gene>
    <name evidence="2" type="ORF">SAMN05216386_0116</name>
</gene>
<accession>A0A1I4XI34</accession>
<protein>
    <recommendedName>
        <fullName evidence="1">DUF4268 domain-containing protein</fullName>
    </recommendedName>
</protein>
<dbReference type="Gene3D" id="3.40.1350.10">
    <property type="match status" value="1"/>
</dbReference>
<dbReference type="AlphaFoldDB" id="A0A1I4XI34"/>
<dbReference type="Pfam" id="PF14088">
    <property type="entry name" value="DUF4268"/>
    <property type="match status" value="1"/>
</dbReference>
<dbReference type="EMBL" id="FOVJ01000001">
    <property type="protein sequence ID" value="SFN24919.1"/>
    <property type="molecule type" value="Genomic_DNA"/>
</dbReference>
<evidence type="ECO:0000313" key="3">
    <source>
        <dbReference type="Proteomes" id="UP000183107"/>
    </source>
</evidence>